<protein>
    <recommendedName>
        <fullName evidence="3">DUF4442 domain-containing protein</fullName>
    </recommendedName>
</protein>
<dbReference type="HOGENOM" id="CLU_116159_0_0_10"/>
<dbReference type="Proteomes" id="UP000008641">
    <property type="component" value="Chromosome"/>
</dbReference>
<reference evidence="2" key="2">
    <citation type="journal article" date="2011" name="Stand. Genomic Sci.">
        <title>Complete genome sequence of Weeksella virosa type strain (9751T).</title>
        <authorList>
            <person name="Lang E."/>
            <person name="Teshima H."/>
            <person name="Lucas S."/>
            <person name="Lapidus A."/>
            <person name="Hammon N."/>
            <person name="Deshpande S."/>
            <person name="Nolan M."/>
            <person name="Cheng J."/>
            <person name="Pitluck S."/>
            <person name="Liolios K."/>
            <person name="Pagani I."/>
            <person name="Mikhailova N."/>
            <person name="Ivanova N."/>
            <person name="Mavromatis K."/>
            <person name="Pati A."/>
            <person name="Tapia R."/>
            <person name="Han C."/>
            <person name="Goodwin L."/>
            <person name="Chen A."/>
            <person name="Palaniappan K."/>
            <person name="Land M."/>
            <person name="Hauser L."/>
            <person name="Chang Y."/>
            <person name="Jeffries C."/>
            <person name="Brambilla E."/>
            <person name="Kopitz M."/>
            <person name="Rohde M."/>
            <person name="Goker M."/>
            <person name="Tindall B."/>
            <person name="Detter J."/>
            <person name="Woyke T."/>
            <person name="Bristow J."/>
            <person name="Eisen J."/>
            <person name="Markowitz V."/>
            <person name="Hugenholtz P."/>
            <person name="Klenk H."/>
            <person name="Kyrpides N."/>
        </authorList>
    </citation>
    <scope>NUCLEOTIDE SEQUENCE [LARGE SCALE GENOMIC DNA]</scope>
    <source>
        <strain evidence="2">ATCC 43766 / DSM 16922 / JCM 21250 / NBRC 16016 / NCTC 11634 / CL345/78</strain>
    </source>
</reference>
<accession>F0P1Q7</accession>
<dbReference type="SUPFAM" id="SSF54637">
    <property type="entry name" value="Thioesterase/thiol ester dehydrase-isomerase"/>
    <property type="match status" value="1"/>
</dbReference>
<reference evidence="1 2" key="1">
    <citation type="journal article" date="2011" name="Stand. Genomic Sci.">
        <title>Complete genome sequence of Weeksella virosa type strain (9751).</title>
        <authorList>
            <person name="Lang E."/>
            <person name="Teshima H."/>
            <person name="Lucas S."/>
            <person name="Lapidus A."/>
            <person name="Hammon N."/>
            <person name="Deshpande S."/>
            <person name="Nolan M."/>
            <person name="Cheng J.F."/>
            <person name="Pitluck S."/>
            <person name="Liolios K."/>
            <person name="Pagani I."/>
            <person name="Mikhailova N."/>
            <person name="Ivanova N."/>
            <person name="Mavromatis K."/>
            <person name="Pati A."/>
            <person name="Tapia R."/>
            <person name="Han C."/>
            <person name="Goodwin L."/>
            <person name="Chen A."/>
            <person name="Palaniappan K."/>
            <person name="Land M."/>
            <person name="Hauser L."/>
            <person name="Chang Y.J."/>
            <person name="Jeffries C.D."/>
            <person name="Brambilla E.M."/>
            <person name="Kopitz M."/>
            <person name="Rohde M."/>
            <person name="Goker M."/>
            <person name="Tindall B.J."/>
            <person name="Detter J.C."/>
            <person name="Woyke T."/>
            <person name="Bristow J."/>
            <person name="Eisen J.A."/>
            <person name="Markowitz V."/>
            <person name="Hugenholtz P."/>
            <person name="Klenk H.P."/>
            <person name="Kyrpides N.C."/>
        </authorList>
    </citation>
    <scope>NUCLEOTIDE SEQUENCE [LARGE SCALE GENOMIC DNA]</scope>
    <source>
        <strain evidence="2">ATCC 43766 / DSM 16922 / JCM 21250 / NBRC 16016 / NCTC 11634 / CL345/78</strain>
    </source>
</reference>
<dbReference type="eggNOG" id="COG2050">
    <property type="taxonomic scope" value="Bacteria"/>
</dbReference>
<dbReference type="RefSeq" id="WP_013599092.1">
    <property type="nucleotide sequence ID" value="NC_015144.1"/>
</dbReference>
<dbReference type="InterPro" id="IPR029069">
    <property type="entry name" value="HotDog_dom_sf"/>
</dbReference>
<dbReference type="InterPro" id="IPR027961">
    <property type="entry name" value="DUF4442"/>
</dbReference>
<sequence length="175" mass="20841">MSFYQELANLLEKSPNKHKYLKLFFNISPMYRRSCGRLIEISKDMHYIKGKIIFSYKNMNYMGTMFGGSMLSATDPIYMVQLTQILGKKYVVWDKSVKAKFKRPIKKTVWVEYIFTENEIKNIKKIIEEEDEITITKQLKIKDIEGNVYAELEKELYVSTLAFYKEKLRLRESNK</sequence>
<dbReference type="Pfam" id="PF14539">
    <property type="entry name" value="DUF4442"/>
    <property type="match status" value="1"/>
</dbReference>
<dbReference type="EMBL" id="CP002455">
    <property type="protein sequence ID" value="ADX68704.1"/>
    <property type="molecule type" value="Genomic_DNA"/>
</dbReference>
<name>F0P1Q7_WEEVC</name>
<keyword evidence="2" id="KW-1185">Reference proteome</keyword>
<evidence type="ECO:0000313" key="2">
    <source>
        <dbReference type="Proteomes" id="UP000008641"/>
    </source>
</evidence>
<dbReference type="KEGG" id="wvi:Weevi_2028"/>
<evidence type="ECO:0000313" key="1">
    <source>
        <dbReference type="EMBL" id="ADX68704.1"/>
    </source>
</evidence>
<gene>
    <name evidence="1" type="ordered locus">Weevi_2028</name>
</gene>
<evidence type="ECO:0008006" key="3">
    <source>
        <dbReference type="Google" id="ProtNLM"/>
    </source>
</evidence>
<dbReference type="Gene3D" id="3.10.129.10">
    <property type="entry name" value="Hotdog Thioesterase"/>
    <property type="match status" value="1"/>
</dbReference>
<organism evidence="1 2">
    <name type="scientific">Weeksella virosa (strain ATCC 43766 / DSM 16922 / JCM 21250 / CCUG 30538 / CDC 9751 / IAM 14551 / NBRC 16016 / NCTC 11634 / CL345/78)</name>
    <dbReference type="NCBI Taxonomy" id="865938"/>
    <lineage>
        <taxon>Bacteria</taxon>
        <taxon>Pseudomonadati</taxon>
        <taxon>Bacteroidota</taxon>
        <taxon>Flavobacteriia</taxon>
        <taxon>Flavobacteriales</taxon>
        <taxon>Weeksellaceae</taxon>
        <taxon>Weeksella</taxon>
    </lineage>
</organism>
<proteinExistence type="predicted"/>
<dbReference type="AlphaFoldDB" id="F0P1Q7"/>
<dbReference type="STRING" id="865938.Weevi_2028"/>